<dbReference type="Gene3D" id="1.10.510.10">
    <property type="entry name" value="Transferase(Phosphotransferase) domain 1"/>
    <property type="match status" value="1"/>
</dbReference>
<evidence type="ECO:0000256" key="3">
    <source>
        <dbReference type="ARBA" id="ARBA00022777"/>
    </source>
</evidence>
<evidence type="ECO:0000256" key="2">
    <source>
        <dbReference type="ARBA" id="ARBA00022741"/>
    </source>
</evidence>
<dbReference type="GO" id="GO:0016020">
    <property type="term" value="C:membrane"/>
    <property type="evidence" value="ECO:0007669"/>
    <property type="project" value="TreeGrafter"/>
</dbReference>
<organism evidence="7 8">
    <name type="scientific">Tetrahymena thermophila (strain SB210)</name>
    <dbReference type="NCBI Taxonomy" id="312017"/>
    <lineage>
        <taxon>Eukaryota</taxon>
        <taxon>Sar</taxon>
        <taxon>Alveolata</taxon>
        <taxon>Ciliophora</taxon>
        <taxon>Intramacronucleata</taxon>
        <taxon>Oligohymenophorea</taxon>
        <taxon>Hymenostomatida</taxon>
        <taxon>Tetrahymenina</taxon>
        <taxon>Tetrahymenidae</taxon>
        <taxon>Tetrahymena</taxon>
    </lineage>
</organism>
<evidence type="ECO:0000256" key="1">
    <source>
        <dbReference type="ARBA" id="ARBA00022679"/>
    </source>
</evidence>
<reference evidence="8" key="1">
    <citation type="journal article" date="2006" name="PLoS Biol.">
        <title>Macronuclear genome sequence of the ciliate Tetrahymena thermophila, a model eukaryote.</title>
        <authorList>
            <person name="Eisen J.A."/>
            <person name="Coyne R.S."/>
            <person name="Wu M."/>
            <person name="Wu D."/>
            <person name="Thiagarajan M."/>
            <person name="Wortman J.R."/>
            <person name="Badger J.H."/>
            <person name="Ren Q."/>
            <person name="Amedeo P."/>
            <person name="Jones K.M."/>
            <person name="Tallon L.J."/>
            <person name="Delcher A.L."/>
            <person name="Salzberg S.L."/>
            <person name="Silva J.C."/>
            <person name="Haas B.J."/>
            <person name="Majoros W.H."/>
            <person name="Farzad M."/>
            <person name="Carlton J.M."/>
            <person name="Smith R.K. Jr."/>
            <person name="Garg J."/>
            <person name="Pearlman R.E."/>
            <person name="Karrer K.M."/>
            <person name="Sun L."/>
            <person name="Manning G."/>
            <person name="Elde N.C."/>
            <person name="Turkewitz A.P."/>
            <person name="Asai D.J."/>
            <person name="Wilkes D.E."/>
            <person name="Wang Y."/>
            <person name="Cai H."/>
            <person name="Collins K."/>
            <person name="Stewart B.A."/>
            <person name="Lee S.R."/>
            <person name="Wilamowska K."/>
            <person name="Weinberg Z."/>
            <person name="Ruzzo W.L."/>
            <person name="Wloga D."/>
            <person name="Gaertig J."/>
            <person name="Frankel J."/>
            <person name="Tsao C.-C."/>
            <person name="Gorovsky M.A."/>
            <person name="Keeling P.J."/>
            <person name="Waller R.F."/>
            <person name="Patron N.J."/>
            <person name="Cherry J.M."/>
            <person name="Stover N.A."/>
            <person name="Krieger C.J."/>
            <person name="del Toro C."/>
            <person name="Ryder H.F."/>
            <person name="Williamson S.C."/>
            <person name="Barbeau R.A."/>
            <person name="Hamilton E.P."/>
            <person name="Orias E."/>
        </authorList>
    </citation>
    <scope>NUCLEOTIDE SEQUENCE [LARGE SCALE GENOMIC DNA]</scope>
    <source>
        <strain evidence="8">SB210</strain>
    </source>
</reference>
<dbReference type="GO" id="GO:0000407">
    <property type="term" value="C:phagophore assembly site"/>
    <property type="evidence" value="ECO:0007669"/>
    <property type="project" value="TreeGrafter"/>
</dbReference>
<proteinExistence type="predicted"/>
<feature type="coiled-coil region" evidence="5">
    <location>
        <begin position="291"/>
        <end position="341"/>
    </location>
</feature>
<keyword evidence="2" id="KW-0547">Nucleotide-binding</keyword>
<dbReference type="AlphaFoldDB" id="I7LTS4"/>
<evidence type="ECO:0000313" key="8">
    <source>
        <dbReference type="Proteomes" id="UP000009168"/>
    </source>
</evidence>
<dbReference type="GeneID" id="7822833"/>
<dbReference type="GO" id="GO:0000045">
    <property type="term" value="P:autophagosome assembly"/>
    <property type="evidence" value="ECO:0007669"/>
    <property type="project" value="TreeGrafter"/>
</dbReference>
<dbReference type="GO" id="GO:0005776">
    <property type="term" value="C:autophagosome"/>
    <property type="evidence" value="ECO:0007669"/>
    <property type="project" value="TreeGrafter"/>
</dbReference>
<gene>
    <name evidence="7" type="ORF">TTHERM_00547940</name>
</gene>
<sequence length="555" mass="66799">MQTQQMNFFKAGNYKMFGSLEHNKKNECQEIINNQLLDYIFFSDSMIAENCCIKKNKINRFISEIHSIQNDQYEQIHNFYRADNGYLLILNKNTHRNLHNYLEQNKFPANKVCFAKIIVSILQGLINIHQKSIIYTCISPYNLKLDAKDKVIFKENTYERIFQDYTSNEQQKLFLAPEILERKQYGFQADLYSFGVLLFYMIYNRHPFYFSQNLQKINKQELIDNIKQQKINFDQNIVVPICLIDFIKRLLHYDPQKRMSWYQVYRHPFLRHYIEQLNDSQFSSSYNIQEEENLRNQKDKLLTQQNLYQKEIFQENKIPNIELYQQNLQTISLENNKKQQNIIQQKRNEQQPKQQADIAQKNLDAIFDKAEFLSKFTKSVKELQKKIQIDSTFIVQYSLIWQAIHILNQIQSIISKQNTVNNFQVQYLDQLIQDENKVQSFQMKVQEKINKLNKKQIKILGNNQAIKNLFHPTTFQTEYNQNLTKYINTVKTRLEQHFETDDKPRLFAHIMLAFEALNIQKNNQQDKKYFKEIYINSKNQPLDQWEKLINQKLQN</sequence>
<keyword evidence="1" id="KW-0808">Transferase</keyword>
<keyword evidence="5" id="KW-0175">Coiled coil</keyword>
<evidence type="ECO:0000256" key="4">
    <source>
        <dbReference type="ARBA" id="ARBA00022840"/>
    </source>
</evidence>
<dbReference type="SMART" id="SM00220">
    <property type="entry name" value="S_TKc"/>
    <property type="match status" value="1"/>
</dbReference>
<keyword evidence="3 7" id="KW-0418">Kinase</keyword>
<dbReference type="OrthoDB" id="288381at2759"/>
<dbReference type="Pfam" id="PF00069">
    <property type="entry name" value="Pkinase"/>
    <property type="match status" value="1"/>
</dbReference>
<dbReference type="GO" id="GO:0005524">
    <property type="term" value="F:ATP binding"/>
    <property type="evidence" value="ECO:0007669"/>
    <property type="project" value="UniProtKB-KW"/>
</dbReference>
<dbReference type="GO" id="GO:0010506">
    <property type="term" value="P:regulation of autophagy"/>
    <property type="evidence" value="ECO:0007669"/>
    <property type="project" value="InterPro"/>
</dbReference>
<protein>
    <submittedName>
        <fullName evidence="7">Kinase domain protein</fullName>
    </submittedName>
</protein>
<dbReference type="GO" id="GO:0005829">
    <property type="term" value="C:cytosol"/>
    <property type="evidence" value="ECO:0007669"/>
    <property type="project" value="TreeGrafter"/>
</dbReference>
<evidence type="ECO:0000259" key="6">
    <source>
        <dbReference type="PROSITE" id="PS50011"/>
    </source>
</evidence>
<dbReference type="PANTHER" id="PTHR24348">
    <property type="entry name" value="SERINE/THREONINE-PROTEIN KINASE UNC-51-RELATED"/>
    <property type="match status" value="1"/>
</dbReference>
<evidence type="ECO:0000256" key="5">
    <source>
        <dbReference type="SAM" id="Coils"/>
    </source>
</evidence>
<dbReference type="PROSITE" id="PS50011">
    <property type="entry name" value="PROTEIN_KINASE_DOM"/>
    <property type="match status" value="1"/>
</dbReference>
<dbReference type="InParanoid" id="I7LTS4"/>
<name>I7LTS4_TETTS</name>
<evidence type="ECO:0000313" key="7">
    <source>
        <dbReference type="EMBL" id="EAR86058.2"/>
    </source>
</evidence>
<dbReference type="GO" id="GO:0004674">
    <property type="term" value="F:protein serine/threonine kinase activity"/>
    <property type="evidence" value="ECO:0007669"/>
    <property type="project" value="InterPro"/>
</dbReference>
<dbReference type="InterPro" id="IPR011009">
    <property type="entry name" value="Kinase-like_dom_sf"/>
</dbReference>
<dbReference type="EMBL" id="GG662864">
    <property type="protein sequence ID" value="EAR86058.2"/>
    <property type="molecule type" value="Genomic_DNA"/>
</dbReference>
<dbReference type="InterPro" id="IPR000719">
    <property type="entry name" value="Prot_kinase_dom"/>
</dbReference>
<feature type="domain" description="Protein kinase" evidence="6">
    <location>
        <begin position="3"/>
        <end position="270"/>
    </location>
</feature>
<dbReference type="InterPro" id="IPR045269">
    <property type="entry name" value="Atg1-like"/>
</dbReference>
<keyword evidence="4" id="KW-0067">ATP-binding</keyword>
<accession>I7LTS4</accession>
<dbReference type="KEGG" id="tet:TTHERM_00547940"/>
<dbReference type="PANTHER" id="PTHR24348:SF22">
    <property type="entry name" value="NON-SPECIFIC SERINE_THREONINE PROTEIN KINASE"/>
    <property type="match status" value="1"/>
</dbReference>
<dbReference type="RefSeq" id="XP_976653.2">
    <property type="nucleotide sequence ID" value="XM_971560.2"/>
</dbReference>
<dbReference type="SUPFAM" id="SSF56112">
    <property type="entry name" value="Protein kinase-like (PK-like)"/>
    <property type="match status" value="1"/>
</dbReference>
<dbReference type="Proteomes" id="UP000009168">
    <property type="component" value="Unassembled WGS sequence"/>
</dbReference>
<keyword evidence="8" id="KW-1185">Reference proteome</keyword>